<name>L1JG99_GUITC</name>
<feature type="domain" description="Coenzyme Q-binding protein COQ10 START" evidence="1">
    <location>
        <begin position="40"/>
        <end position="157"/>
    </location>
</feature>
<sequence>MYRPAELILKEVKNVDGVDINIKLEGLGGSRRRISGGLFIEAPPRAIWDVLTNYNNLHEYIPNIAESGAILQPNGRVRIEQVGVISPTLRITTRIVLEVTEEPFQRLKFSKVESREFIEFEGIYSITSCKDGRAYLEYSVEALPLPILPIQLVQGKIKKEVPPMLAAVRTNANKYHSLRCKTLGPNWMDDVPVPTSTSYRKRLSSTNSIADDRPKYTAPGIESTKLYTIERAPSLPFTSLASGLLQAVLGMVKLLPG</sequence>
<keyword evidence="4" id="KW-1185">Reference proteome</keyword>
<dbReference type="InterPro" id="IPR023393">
    <property type="entry name" value="START-like_dom_sf"/>
</dbReference>
<evidence type="ECO:0000259" key="1">
    <source>
        <dbReference type="Pfam" id="PF03364"/>
    </source>
</evidence>
<dbReference type="PANTHER" id="PTHR34060:SF1">
    <property type="entry name" value="POLYKETIDE CYCLASE _ DEHYDRASE AND LIPID TRANSPORT PROTEIN"/>
    <property type="match status" value="1"/>
</dbReference>
<gene>
    <name evidence="2" type="ORF">GUITHDRAFT_137515</name>
</gene>
<evidence type="ECO:0000313" key="3">
    <source>
        <dbReference type="EnsemblProtists" id="EKX47332"/>
    </source>
</evidence>
<dbReference type="Gene3D" id="3.30.530.20">
    <property type="match status" value="1"/>
</dbReference>
<reference evidence="4" key="2">
    <citation type="submission" date="2012-11" db="EMBL/GenBank/DDBJ databases">
        <authorList>
            <person name="Kuo A."/>
            <person name="Curtis B.A."/>
            <person name="Tanifuji G."/>
            <person name="Burki F."/>
            <person name="Gruber A."/>
            <person name="Irimia M."/>
            <person name="Maruyama S."/>
            <person name="Arias M.C."/>
            <person name="Ball S.G."/>
            <person name="Gile G.H."/>
            <person name="Hirakawa Y."/>
            <person name="Hopkins J.F."/>
            <person name="Rensing S.A."/>
            <person name="Schmutz J."/>
            <person name="Symeonidi A."/>
            <person name="Elias M."/>
            <person name="Eveleigh R.J."/>
            <person name="Herman E.K."/>
            <person name="Klute M.J."/>
            <person name="Nakayama T."/>
            <person name="Obornik M."/>
            <person name="Reyes-Prieto A."/>
            <person name="Armbrust E.V."/>
            <person name="Aves S.J."/>
            <person name="Beiko R.G."/>
            <person name="Coutinho P."/>
            <person name="Dacks J.B."/>
            <person name="Durnford D.G."/>
            <person name="Fast N.M."/>
            <person name="Green B.R."/>
            <person name="Grisdale C."/>
            <person name="Hempe F."/>
            <person name="Henrissat B."/>
            <person name="Hoppner M.P."/>
            <person name="Ishida K.-I."/>
            <person name="Kim E."/>
            <person name="Koreny L."/>
            <person name="Kroth P.G."/>
            <person name="Liu Y."/>
            <person name="Malik S.-B."/>
            <person name="Maier U.G."/>
            <person name="McRose D."/>
            <person name="Mock T."/>
            <person name="Neilson J.A."/>
            <person name="Onodera N.T."/>
            <person name="Poole A.M."/>
            <person name="Pritham E.J."/>
            <person name="Richards T.A."/>
            <person name="Rocap G."/>
            <person name="Roy S.W."/>
            <person name="Sarai C."/>
            <person name="Schaack S."/>
            <person name="Shirato S."/>
            <person name="Slamovits C.H."/>
            <person name="Spencer D.F."/>
            <person name="Suzuki S."/>
            <person name="Worden A.Z."/>
            <person name="Zauner S."/>
            <person name="Barry K."/>
            <person name="Bell C."/>
            <person name="Bharti A.K."/>
            <person name="Crow J.A."/>
            <person name="Grimwood J."/>
            <person name="Kramer R."/>
            <person name="Lindquist E."/>
            <person name="Lucas S."/>
            <person name="Salamov A."/>
            <person name="McFadden G.I."/>
            <person name="Lane C.E."/>
            <person name="Keeling P.J."/>
            <person name="Gray M.W."/>
            <person name="Grigoriev I.V."/>
            <person name="Archibald J.M."/>
        </authorList>
    </citation>
    <scope>NUCLEOTIDE SEQUENCE</scope>
    <source>
        <strain evidence="4">CCMP2712</strain>
    </source>
</reference>
<dbReference type="Proteomes" id="UP000011087">
    <property type="component" value="Unassembled WGS sequence"/>
</dbReference>
<dbReference type="OMA" id="FCRMEYS"/>
<dbReference type="RefSeq" id="XP_005834312.1">
    <property type="nucleotide sequence ID" value="XM_005834255.1"/>
</dbReference>
<reference evidence="3" key="3">
    <citation type="submission" date="2016-03" db="UniProtKB">
        <authorList>
            <consortium name="EnsemblProtists"/>
        </authorList>
    </citation>
    <scope>IDENTIFICATION</scope>
</reference>
<dbReference type="eggNOG" id="ENOG502RXSU">
    <property type="taxonomic scope" value="Eukaryota"/>
</dbReference>
<dbReference type="HOGENOM" id="CLU_1083569_0_0_1"/>
<dbReference type="AlphaFoldDB" id="L1JG99"/>
<dbReference type="OrthoDB" id="5732at2759"/>
<dbReference type="GeneID" id="17304048"/>
<evidence type="ECO:0000313" key="4">
    <source>
        <dbReference type="Proteomes" id="UP000011087"/>
    </source>
</evidence>
<dbReference type="KEGG" id="gtt:GUITHDRAFT_137515"/>
<organism evidence="2">
    <name type="scientific">Guillardia theta (strain CCMP2712)</name>
    <name type="common">Cryptophyte</name>
    <dbReference type="NCBI Taxonomy" id="905079"/>
    <lineage>
        <taxon>Eukaryota</taxon>
        <taxon>Cryptophyceae</taxon>
        <taxon>Pyrenomonadales</taxon>
        <taxon>Geminigeraceae</taxon>
        <taxon>Guillardia</taxon>
    </lineage>
</organism>
<dbReference type="InterPro" id="IPR005031">
    <property type="entry name" value="COQ10_START"/>
</dbReference>
<protein>
    <recommendedName>
        <fullName evidence="1">Coenzyme Q-binding protein COQ10 START domain-containing protein</fullName>
    </recommendedName>
</protein>
<dbReference type="PaxDb" id="55529-EKX47332"/>
<dbReference type="SUPFAM" id="SSF55961">
    <property type="entry name" value="Bet v1-like"/>
    <property type="match status" value="1"/>
</dbReference>
<dbReference type="EMBL" id="JH992990">
    <property type="protein sequence ID" value="EKX47332.1"/>
    <property type="molecule type" value="Genomic_DNA"/>
</dbReference>
<dbReference type="EnsemblProtists" id="EKX47332">
    <property type="protein sequence ID" value="EKX47332"/>
    <property type="gene ID" value="GUITHDRAFT_137515"/>
</dbReference>
<proteinExistence type="predicted"/>
<dbReference type="PANTHER" id="PTHR34060">
    <property type="entry name" value="POLYKETIDE CYCLASE / DEHYDRASE AND LIPID TRANSPORT PROTEIN"/>
    <property type="match status" value="1"/>
</dbReference>
<reference evidence="2 4" key="1">
    <citation type="journal article" date="2012" name="Nature">
        <title>Algal genomes reveal evolutionary mosaicism and the fate of nucleomorphs.</title>
        <authorList>
            <consortium name="DOE Joint Genome Institute"/>
            <person name="Curtis B.A."/>
            <person name="Tanifuji G."/>
            <person name="Burki F."/>
            <person name="Gruber A."/>
            <person name="Irimia M."/>
            <person name="Maruyama S."/>
            <person name="Arias M.C."/>
            <person name="Ball S.G."/>
            <person name="Gile G.H."/>
            <person name="Hirakawa Y."/>
            <person name="Hopkins J.F."/>
            <person name="Kuo A."/>
            <person name="Rensing S.A."/>
            <person name="Schmutz J."/>
            <person name="Symeonidi A."/>
            <person name="Elias M."/>
            <person name="Eveleigh R.J."/>
            <person name="Herman E.K."/>
            <person name="Klute M.J."/>
            <person name="Nakayama T."/>
            <person name="Obornik M."/>
            <person name="Reyes-Prieto A."/>
            <person name="Armbrust E.V."/>
            <person name="Aves S.J."/>
            <person name="Beiko R.G."/>
            <person name="Coutinho P."/>
            <person name="Dacks J.B."/>
            <person name="Durnford D.G."/>
            <person name="Fast N.M."/>
            <person name="Green B.R."/>
            <person name="Grisdale C.J."/>
            <person name="Hempel F."/>
            <person name="Henrissat B."/>
            <person name="Hoppner M.P."/>
            <person name="Ishida K."/>
            <person name="Kim E."/>
            <person name="Koreny L."/>
            <person name="Kroth P.G."/>
            <person name="Liu Y."/>
            <person name="Malik S.B."/>
            <person name="Maier U.G."/>
            <person name="McRose D."/>
            <person name="Mock T."/>
            <person name="Neilson J.A."/>
            <person name="Onodera N.T."/>
            <person name="Poole A.M."/>
            <person name="Pritham E.J."/>
            <person name="Richards T.A."/>
            <person name="Rocap G."/>
            <person name="Roy S.W."/>
            <person name="Sarai C."/>
            <person name="Schaack S."/>
            <person name="Shirato S."/>
            <person name="Slamovits C.H."/>
            <person name="Spencer D.F."/>
            <person name="Suzuki S."/>
            <person name="Worden A.Z."/>
            <person name="Zauner S."/>
            <person name="Barry K."/>
            <person name="Bell C."/>
            <person name="Bharti A.K."/>
            <person name="Crow J.A."/>
            <person name="Grimwood J."/>
            <person name="Kramer R."/>
            <person name="Lindquist E."/>
            <person name="Lucas S."/>
            <person name="Salamov A."/>
            <person name="McFadden G.I."/>
            <person name="Lane C.E."/>
            <person name="Keeling P.J."/>
            <person name="Gray M.W."/>
            <person name="Grigoriev I.V."/>
            <person name="Archibald J.M."/>
        </authorList>
    </citation>
    <scope>NUCLEOTIDE SEQUENCE</scope>
    <source>
        <strain evidence="2 4">CCMP2712</strain>
    </source>
</reference>
<dbReference type="Pfam" id="PF03364">
    <property type="entry name" value="Polyketide_cyc"/>
    <property type="match status" value="1"/>
</dbReference>
<evidence type="ECO:0000313" key="2">
    <source>
        <dbReference type="EMBL" id="EKX47332.1"/>
    </source>
</evidence>
<accession>L1JG99</accession>